<reference evidence="2" key="2">
    <citation type="journal article" date="2015" name="Genome Announc.">
        <title>Draft Genome Sequence of Filamentous Marine Cyanobacterium Lyngbya confervoides Strain BDU141951.</title>
        <authorList>
            <person name="Chandrababunaidu M.M."/>
            <person name="Sen D."/>
            <person name="Tripathy S."/>
        </authorList>
    </citation>
    <scope>NUCLEOTIDE SEQUENCE</scope>
    <source>
        <strain evidence="2">BDU141951</strain>
    </source>
</reference>
<organism evidence="2">
    <name type="scientific">Lyngbya confervoides BDU141951</name>
    <dbReference type="NCBI Taxonomy" id="1574623"/>
    <lineage>
        <taxon>Bacteria</taxon>
        <taxon>Bacillati</taxon>
        <taxon>Cyanobacteriota</taxon>
        <taxon>Cyanophyceae</taxon>
        <taxon>Oscillatoriophycideae</taxon>
        <taxon>Oscillatoriales</taxon>
        <taxon>Microcoleaceae</taxon>
        <taxon>Lyngbya</taxon>
    </lineage>
</organism>
<dbReference type="GO" id="GO:0004175">
    <property type="term" value="F:endopeptidase activity"/>
    <property type="evidence" value="ECO:0007669"/>
    <property type="project" value="UniProtKB-ARBA"/>
</dbReference>
<reference evidence="2" key="3">
    <citation type="submission" date="2020-02" db="EMBL/GenBank/DDBJ databases">
        <authorList>
            <person name="Sarangi A.N."/>
            <person name="Ghosh S."/>
            <person name="Mukherjee M."/>
            <person name="Tripathy S."/>
        </authorList>
    </citation>
    <scope>NUCLEOTIDE SEQUENCE</scope>
    <source>
        <strain evidence="2">BDU141951</strain>
    </source>
</reference>
<proteinExistence type="predicted"/>
<evidence type="ECO:0000313" key="2">
    <source>
        <dbReference type="EMBL" id="NEV69125.1"/>
    </source>
</evidence>
<name>A0A0C1YMH4_9CYAN</name>
<dbReference type="InterPro" id="IPR003675">
    <property type="entry name" value="Rce1/LyrA-like_dom"/>
</dbReference>
<gene>
    <name evidence="2" type="ORF">QQ91_018655</name>
</gene>
<protein>
    <submittedName>
        <fullName evidence="2">CPBP family intramembrane metalloprotease</fullName>
    </submittedName>
</protein>
<keyword evidence="2" id="KW-0482">Metalloprotease</keyword>
<dbReference type="AlphaFoldDB" id="A0A0C1YMH4"/>
<dbReference type="GO" id="GO:0008237">
    <property type="term" value="F:metallopeptidase activity"/>
    <property type="evidence" value="ECO:0007669"/>
    <property type="project" value="UniProtKB-KW"/>
</dbReference>
<evidence type="ECO:0000259" key="1">
    <source>
        <dbReference type="Pfam" id="PF02517"/>
    </source>
</evidence>
<keyword evidence="2" id="KW-0378">Hydrolase</keyword>
<dbReference type="EMBL" id="JTHE02000003">
    <property type="protein sequence ID" value="NEV69125.1"/>
    <property type="molecule type" value="Genomic_DNA"/>
</dbReference>
<sequence>MLKSSPRWAAVIALLLVVGAANLGIVARLYGQAVGGQAIFIATRVWILALPLLWVWRIDRQSLSLTWPTRQEWRAGGWLGLAMFGVIYGAFALWGQRWIDGEGTRSQAAAVGLLNPAMFAAFAIYFTLVNALIEEYIWRWFVYRKCEVLVSGGWAVTLAALCFTLHHVVSLFGFTENWGVTILGAVGVFLAGAVWSACYLRYQSLWVCYISHAWADLAIAIVAWQILFP</sequence>
<dbReference type="GO" id="GO:0080120">
    <property type="term" value="P:CAAX-box protein maturation"/>
    <property type="evidence" value="ECO:0007669"/>
    <property type="project" value="UniProtKB-ARBA"/>
</dbReference>
<reference evidence="2" key="1">
    <citation type="submission" date="2014-11" db="EMBL/GenBank/DDBJ databases">
        <authorList>
            <person name="Malar M.C."/>
            <person name="Sen D."/>
            <person name="Tripathy S."/>
        </authorList>
    </citation>
    <scope>NUCLEOTIDE SEQUENCE</scope>
    <source>
        <strain evidence="2">BDU141951</strain>
    </source>
</reference>
<accession>A0A0C1YMH4</accession>
<feature type="domain" description="CAAX prenyl protease 2/Lysostaphin resistance protein A-like" evidence="1">
    <location>
        <begin position="118"/>
        <end position="217"/>
    </location>
</feature>
<dbReference type="Pfam" id="PF02517">
    <property type="entry name" value="Rce1-like"/>
    <property type="match status" value="1"/>
</dbReference>
<comment type="caution">
    <text evidence="2">The sequence shown here is derived from an EMBL/GenBank/DDBJ whole genome shotgun (WGS) entry which is preliminary data.</text>
</comment>
<keyword evidence="2" id="KW-0645">Protease</keyword>